<protein>
    <submittedName>
        <fullName evidence="8">Sulfate exporter family transporter</fullName>
    </submittedName>
</protein>
<evidence type="ECO:0000256" key="3">
    <source>
        <dbReference type="ARBA" id="ARBA00022475"/>
    </source>
</evidence>
<comment type="similarity">
    <text evidence="2">Belongs to the UPF0324 family.</text>
</comment>
<comment type="caution">
    <text evidence="8">The sequence shown here is derived from an EMBL/GenBank/DDBJ whole genome shotgun (WGS) entry which is preliminary data.</text>
</comment>
<dbReference type="EMBL" id="JAUHJS010000008">
    <property type="protein sequence ID" value="MDN4166685.1"/>
    <property type="molecule type" value="Genomic_DNA"/>
</dbReference>
<sequence length="327" mass="34777">MELLKKEVKGILLAAALGLAAYFFAPWLGINSLMLGLLLGMALGNVFTISASFQSGISFTSSKLLEISIIFLAFSINFSHVSALGWTPFGLIALMVIAMVLITYYLAQRMHCPGSTGWLVGFGTAICGSSAIAALAPSVSPQKEDVAISMAVVNLLGSLGMVLFPFMLAPFAWGNLHNGIILGGGLHSVGNVAGAAYSMGAGVGDAAITVKLARVAMLSPGLILFNYLINKGKDLHWREHFKLPWYVWTFVLITILTTVWTLPSSLLSSLDTIGKVILTIAMVAIGLKVRISALLKSGRRGLGFGVVILLIQMVFLFTIVLFLGLRA</sequence>
<keyword evidence="6 7" id="KW-0472">Membrane</keyword>
<dbReference type="Pfam" id="PF03601">
    <property type="entry name" value="Cons_hypoth698"/>
    <property type="match status" value="1"/>
</dbReference>
<dbReference type="RefSeq" id="WP_320005224.1">
    <property type="nucleotide sequence ID" value="NZ_JAUHJS010000008.1"/>
</dbReference>
<proteinExistence type="inferred from homology"/>
<evidence type="ECO:0000256" key="7">
    <source>
        <dbReference type="SAM" id="Phobius"/>
    </source>
</evidence>
<keyword evidence="4 7" id="KW-0812">Transmembrane</keyword>
<feature type="transmembrane region" description="Helical" evidence="7">
    <location>
        <begin position="212"/>
        <end position="229"/>
    </location>
</feature>
<gene>
    <name evidence="8" type="ORF">QWY31_14335</name>
</gene>
<keyword evidence="3" id="KW-1003">Cell membrane</keyword>
<dbReference type="InterPro" id="IPR018383">
    <property type="entry name" value="UPF0324_pro"/>
</dbReference>
<feature type="transmembrane region" description="Helical" evidence="7">
    <location>
        <begin position="241"/>
        <end position="260"/>
    </location>
</feature>
<evidence type="ECO:0000256" key="1">
    <source>
        <dbReference type="ARBA" id="ARBA00004651"/>
    </source>
</evidence>
<comment type="subcellular location">
    <subcellularLocation>
        <location evidence="1">Cell membrane</location>
        <topology evidence="1">Multi-pass membrane protein</topology>
    </subcellularLocation>
</comment>
<feature type="transmembrane region" description="Helical" evidence="7">
    <location>
        <begin position="119"/>
        <end position="140"/>
    </location>
</feature>
<feature type="transmembrane region" description="Helical" evidence="7">
    <location>
        <begin position="35"/>
        <end position="53"/>
    </location>
</feature>
<evidence type="ECO:0000313" key="8">
    <source>
        <dbReference type="EMBL" id="MDN4166685.1"/>
    </source>
</evidence>
<evidence type="ECO:0000256" key="4">
    <source>
        <dbReference type="ARBA" id="ARBA00022692"/>
    </source>
</evidence>
<evidence type="ECO:0000313" key="9">
    <source>
        <dbReference type="Proteomes" id="UP001168552"/>
    </source>
</evidence>
<dbReference type="PANTHER" id="PTHR30106">
    <property type="entry name" value="INNER MEMBRANE PROTEIN YEIH-RELATED"/>
    <property type="match status" value="1"/>
</dbReference>
<feature type="transmembrane region" description="Helical" evidence="7">
    <location>
        <begin position="146"/>
        <end position="168"/>
    </location>
</feature>
<reference evidence="8" key="1">
    <citation type="submission" date="2023-06" db="EMBL/GenBank/DDBJ databases">
        <title>Cytophagales bacterium Strain LB-30, isolated from soil.</title>
        <authorList>
            <person name="Liu B."/>
        </authorList>
    </citation>
    <scope>NUCLEOTIDE SEQUENCE</scope>
    <source>
        <strain evidence="8">LB-30</strain>
    </source>
</reference>
<organism evidence="8 9">
    <name type="scientific">Shiella aurantiaca</name>
    <dbReference type="NCBI Taxonomy" id="3058365"/>
    <lineage>
        <taxon>Bacteria</taxon>
        <taxon>Pseudomonadati</taxon>
        <taxon>Bacteroidota</taxon>
        <taxon>Cytophagia</taxon>
        <taxon>Cytophagales</taxon>
        <taxon>Shiellaceae</taxon>
        <taxon>Shiella</taxon>
    </lineage>
</organism>
<keyword evidence="5 7" id="KW-1133">Transmembrane helix</keyword>
<feature type="transmembrane region" description="Helical" evidence="7">
    <location>
        <begin position="301"/>
        <end position="325"/>
    </location>
</feature>
<feature type="transmembrane region" description="Helical" evidence="7">
    <location>
        <begin position="65"/>
        <end position="83"/>
    </location>
</feature>
<keyword evidence="9" id="KW-1185">Reference proteome</keyword>
<feature type="transmembrane region" description="Helical" evidence="7">
    <location>
        <begin position="272"/>
        <end position="289"/>
    </location>
</feature>
<feature type="transmembrane region" description="Helical" evidence="7">
    <location>
        <begin position="89"/>
        <end position="107"/>
    </location>
</feature>
<evidence type="ECO:0000256" key="2">
    <source>
        <dbReference type="ARBA" id="ARBA00007977"/>
    </source>
</evidence>
<dbReference type="Proteomes" id="UP001168552">
    <property type="component" value="Unassembled WGS sequence"/>
</dbReference>
<accession>A0ABT8F8H8</accession>
<feature type="transmembrane region" description="Helical" evidence="7">
    <location>
        <begin position="12"/>
        <end position="29"/>
    </location>
</feature>
<name>A0ABT8F8H8_9BACT</name>
<evidence type="ECO:0000256" key="6">
    <source>
        <dbReference type="ARBA" id="ARBA00023136"/>
    </source>
</evidence>
<dbReference type="PANTHER" id="PTHR30106:SF2">
    <property type="entry name" value="UPF0324 INNER MEMBRANE PROTEIN YEIH"/>
    <property type="match status" value="1"/>
</dbReference>
<feature type="transmembrane region" description="Helical" evidence="7">
    <location>
        <begin position="180"/>
        <end position="200"/>
    </location>
</feature>
<evidence type="ECO:0000256" key="5">
    <source>
        <dbReference type="ARBA" id="ARBA00022989"/>
    </source>
</evidence>